<dbReference type="InterPro" id="IPR018011">
    <property type="entry name" value="Carb_sulfotrans_8-10"/>
</dbReference>
<evidence type="ECO:0000256" key="7">
    <source>
        <dbReference type="ARBA" id="ARBA00023136"/>
    </source>
</evidence>
<keyword evidence="9" id="KW-0119">Carbohydrate metabolism</keyword>
<dbReference type="Gene3D" id="3.40.50.300">
    <property type="entry name" value="P-loop containing nucleotide triphosphate hydrolases"/>
    <property type="match status" value="1"/>
</dbReference>
<keyword evidence="4 9" id="KW-0812">Transmembrane</keyword>
<keyword evidence="11" id="KW-1185">Reference proteome</keyword>
<dbReference type="GO" id="GO:0008146">
    <property type="term" value="F:sulfotransferase activity"/>
    <property type="evidence" value="ECO:0007669"/>
    <property type="project" value="InterPro"/>
</dbReference>
<protein>
    <recommendedName>
        <fullName evidence="9">Carbohydrate sulfotransferase</fullName>
        <ecNumber evidence="9">2.8.2.-</ecNumber>
    </recommendedName>
</protein>
<dbReference type="AlphaFoldDB" id="A0AAW0SJD5"/>
<accession>A0AAW0SJD5</accession>
<dbReference type="Pfam" id="PF03567">
    <property type="entry name" value="Sulfotransfer_2"/>
    <property type="match status" value="1"/>
</dbReference>
<dbReference type="InterPro" id="IPR027417">
    <property type="entry name" value="P-loop_NTPase"/>
</dbReference>
<comment type="similarity">
    <text evidence="2 9">Belongs to the sulfotransferase 2 family.</text>
</comment>
<sequence length="485" mass="55994">MGASVRSFRVKMTSEQPRQTSYGYKSTGSALYWDWILPLHYIGGGWRLRCSDKVAIMAAVLILGAGLVSVLKSTPLEIEIMELIGQQMAERSARVERVCQRHSTFLLQQYSMWVGTPANWSAVNRSLSYPDLLVHRDHRLVWCKVPKVASTSLVHGFMRVLGRDDLIASVPRGRLHNIIRDLMPHPSPQEDLSSFIAFLVIRHPFQRLLSAYRDKLLNRLEHSQFVWFRDQYGSSIIQNHRRHPQPQQYRDVPTFKEFVEYLVVTPVWKYNEHWRPYYLTCAPCHQRYSIIMKLDSIELESNYLVHITGLHELSPRHVHATINTTYTYPSSGNKHNKFELSDFQVQLLHREDRTGASDSDIESNFFSELNVQLLMKLYSVYKIDFEMFDFSISPFDTYQKPSLDHGYGDYALDYESAALRLHCSSAMPSHSTCHTHRLGMMKCTLPGRVWIQSVSSLKDEALYHVTAAAIFFLQAAWILAAVEST</sequence>
<evidence type="ECO:0000256" key="8">
    <source>
        <dbReference type="ARBA" id="ARBA00023180"/>
    </source>
</evidence>
<dbReference type="Proteomes" id="UP001487740">
    <property type="component" value="Unassembled WGS sequence"/>
</dbReference>
<keyword evidence="9" id="KW-0735">Signal-anchor</keyword>
<comment type="subcellular location">
    <subcellularLocation>
        <location evidence="1 9">Golgi apparatus membrane</location>
        <topology evidence="1 9">Single-pass type II membrane protein</topology>
    </subcellularLocation>
</comment>
<evidence type="ECO:0000256" key="6">
    <source>
        <dbReference type="ARBA" id="ARBA00023034"/>
    </source>
</evidence>
<evidence type="ECO:0000256" key="1">
    <source>
        <dbReference type="ARBA" id="ARBA00004323"/>
    </source>
</evidence>
<proteinExistence type="inferred from homology"/>
<keyword evidence="5 9" id="KW-1133">Transmembrane helix</keyword>
<keyword evidence="8 9" id="KW-0325">Glycoprotein</keyword>
<name>A0AAW0SJD5_SCYPA</name>
<keyword evidence="7 9" id="KW-0472">Membrane</keyword>
<feature type="transmembrane region" description="Helical" evidence="9">
    <location>
        <begin position="54"/>
        <end position="71"/>
    </location>
</feature>
<gene>
    <name evidence="10" type="ORF">O3P69_008378</name>
</gene>
<evidence type="ECO:0000256" key="5">
    <source>
        <dbReference type="ARBA" id="ARBA00022989"/>
    </source>
</evidence>
<organism evidence="10 11">
    <name type="scientific">Scylla paramamosain</name>
    <name type="common">Mud crab</name>
    <dbReference type="NCBI Taxonomy" id="85552"/>
    <lineage>
        <taxon>Eukaryota</taxon>
        <taxon>Metazoa</taxon>
        <taxon>Ecdysozoa</taxon>
        <taxon>Arthropoda</taxon>
        <taxon>Crustacea</taxon>
        <taxon>Multicrustacea</taxon>
        <taxon>Malacostraca</taxon>
        <taxon>Eumalacostraca</taxon>
        <taxon>Eucarida</taxon>
        <taxon>Decapoda</taxon>
        <taxon>Pleocyemata</taxon>
        <taxon>Brachyura</taxon>
        <taxon>Eubrachyura</taxon>
        <taxon>Portunoidea</taxon>
        <taxon>Portunidae</taxon>
        <taxon>Portuninae</taxon>
        <taxon>Scylla</taxon>
    </lineage>
</organism>
<comment type="caution">
    <text evidence="10">The sequence shown here is derived from an EMBL/GenBank/DDBJ whole genome shotgun (WGS) entry which is preliminary data.</text>
</comment>
<dbReference type="GO" id="GO:0000139">
    <property type="term" value="C:Golgi membrane"/>
    <property type="evidence" value="ECO:0007669"/>
    <property type="project" value="UniProtKB-SubCell"/>
</dbReference>
<evidence type="ECO:0000256" key="2">
    <source>
        <dbReference type="ARBA" id="ARBA00006339"/>
    </source>
</evidence>
<keyword evidence="6 9" id="KW-0333">Golgi apparatus</keyword>
<evidence type="ECO:0000313" key="10">
    <source>
        <dbReference type="EMBL" id="KAK8375500.1"/>
    </source>
</evidence>
<dbReference type="InterPro" id="IPR005331">
    <property type="entry name" value="Sulfotransferase"/>
</dbReference>
<keyword evidence="3 9" id="KW-0808">Transferase</keyword>
<evidence type="ECO:0000256" key="3">
    <source>
        <dbReference type="ARBA" id="ARBA00022679"/>
    </source>
</evidence>
<dbReference type="PANTHER" id="PTHR12137">
    <property type="entry name" value="CARBOHYDRATE SULFOTRANSFERASE"/>
    <property type="match status" value="1"/>
</dbReference>
<dbReference type="EMBL" id="JARAKH010000049">
    <property type="protein sequence ID" value="KAK8375500.1"/>
    <property type="molecule type" value="Genomic_DNA"/>
</dbReference>
<dbReference type="PANTHER" id="PTHR12137:SF63">
    <property type="entry name" value="CARBOHYDRATE SULFOTRANSFERASE"/>
    <property type="match status" value="1"/>
</dbReference>
<dbReference type="GO" id="GO:0016051">
    <property type="term" value="P:carbohydrate biosynthetic process"/>
    <property type="evidence" value="ECO:0007669"/>
    <property type="project" value="InterPro"/>
</dbReference>
<evidence type="ECO:0000313" key="11">
    <source>
        <dbReference type="Proteomes" id="UP001487740"/>
    </source>
</evidence>
<reference evidence="10 11" key="1">
    <citation type="submission" date="2023-03" db="EMBL/GenBank/DDBJ databases">
        <title>High-quality genome of Scylla paramamosain provides insights in environmental adaptation.</title>
        <authorList>
            <person name="Zhang L."/>
        </authorList>
    </citation>
    <scope>NUCLEOTIDE SEQUENCE [LARGE SCALE GENOMIC DNA]</scope>
    <source>
        <strain evidence="10">LZ_2023a</strain>
        <tissue evidence="10">Muscle</tissue>
    </source>
</reference>
<evidence type="ECO:0000256" key="4">
    <source>
        <dbReference type="ARBA" id="ARBA00022692"/>
    </source>
</evidence>
<dbReference type="EC" id="2.8.2.-" evidence="9"/>
<evidence type="ECO:0000256" key="9">
    <source>
        <dbReference type="RuleBase" id="RU364020"/>
    </source>
</evidence>